<evidence type="ECO:0000256" key="1">
    <source>
        <dbReference type="SAM" id="MobiDB-lite"/>
    </source>
</evidence>
<feature type="region of interest" description="Disordered" evidence="1">
    <location>
        <begin position="1"/>
        <end position="21"/>
    </location>
</feature>
<organism evidence="2 3">
    <name type="scientific">Clavibacter michiganensis</name>
    <dbReference type="NCBI Taxonomy" id="28447"/>
    <lineage>
        <taxon>Bacteria</taxon>
        <taxon>Bacillati</taxon>
        <taxon>Actinomycetota</taxon>
        <taxon>Actinomycetes</taxon>
        <taxon>Micrococcales</taxon>
        <taxon>Microbacteriaceae</taxon>
        <taxon>Clavibacter</taxon>
    </lineage>
</organism>
<comment type="caution">
    <text evidence="2">The sequence shown here is derived from an EMBL/GenBank/DDBJ whole genome shotgun (WGS) entry which is preliminary data.</text>
</comment>
<proteinExistence type="predicted"/>
<evidence type="ECO:0000313" key="3">
    <source>
        <dbReference type="Proteomes" id="UP000195106"/>
    </source>
</evidence>
<sequence length="72" mass="7107">MDVHPTAAGPGARVGAGGGYARSEVRCGGQGAWTDASSGAAGSCAIPATGERILEVRVTANSGTLYTYAHRG</sequence>
<dbReference type="AlphaFoldDB" id="A0A251XW30"/>
<dbReference type="EMBL" id="MDHJ01000001">
    <property type="protein sequence ID" value="OUE09707.1"/>
    <property type="molecule type" value="Genomic_DNA"/>
</dbReference>
<accession>A0A251XW30</accession>
<protein>
    <submittedName>
        <fullName evidence="2">Uncharacterized protein</fullName>
    </submittedName>
</protein>
<reference evidence="2 3" key="1">
    <citation type="submission" date="2016-08" db="EMBL/GenBank/DDBJ databases">
        <title>Genome sequence of Clavibacter michiganensis spp. strain CASJ009.</title>
        <authorList>
            <person name="Thapa S.P."/>
            <person name="Coaker G."/>
        </authorList>
    </citation>
    <scope>NUCLEOTIDE SEQUENCE [LARGE SCALE GENOMIC DNA]</scope>
    <source>
        <strain evidence="2">CASJ009</strain>
    </source>
</reference>
<gene>
    <name evidence="2" type="ORF">CMsap09_12235</name>
</gene>
<evidence type="ECO:0000313" key="2">
    <source>
        <dbReference type="EMBL" id="OUE09707.1"/>
    </source>
</evidence>
<dbReference type="Proteomes" id="UP000195106">
    <property type="component" value="Unassembled WGS sequence"/>
</dbReference>
<name>A0A251XW30_9MICO</name>